<sequence length="430" mass="48190">MRILMVTNSYAPYVGGIEKSIQSFAQYFREKGHSVLVIAPKSDKPVEDEQDVLRVSAINNFNDTNFPVTIPLPGEIRSRIKDFKPDIVHSHFPFIVGSTALRIAASREIPLVFTYHTMYERYIHYINADSERVKRFVRSVTKGYSNLCDKIIAPSRAVKSMLIGRGVKTPIVVIPSGIEVQQFKTGRGQNFRKNYGISEDCFLMGHIGRFAPEKNLDFLLSSVIKVLNNNPDACFLAVGDGPQRSQMEQKVKDHGVSGRVVFTGMLSGQQLYDAYDAMDLFAFASKTETQGMVLAEAMASGTPVAALNAPGVDDILEDGKNGLMVENENADSFAERIGEFLELPEDEKKAMRKCSEKTAERFSIDACSDSVLQQYSELCSFRKDTLTEKHQARWQNSMELIKAEWDIFRNYVSAAGMMFYTRQGRGKSGE</sequence>
<feature type="domain" description="Glycosyl transferase family 1" evidence="1">
    <location>
        <begin position="190"/>
        <end position="352"/>
    </location>
</feature>
<reference evidence="4" key="1">
    <citation type="submission" date="2017-02" db="EMBL/GenBank/DDBJ databases">
        <title>Comparative genomics and description of representatives of a novel lineage of planctomycetes thriving in anoxic sediments.</title>
        <authorList>
            <person name="Spring S."/>
            <person name="Bunk B."/>
            <person name="Sproer C."/>
            <person name="Klenk H.-P."/>
        </authorList>
    </citation>
    <scope>NUCLEOTIDE SEQUENCE [LARGE SCALE GENOMIC DNA]</scope>
    <source>
        <strain evidence="4">L21-RPul-D3</strain>
    </source>
</reference>
<dbReference type="PANTHER" id="PTHR45947:SF3">
    <property type="entry name" value="SULFOQUINOVOSYL TRANSFERASE SQD2"/>
    <property type="match status" value="1"/>
</dbReference>
<dbReference type="InterPro" id="IPR001296">
    <property type="entry name" value="Glyco_trans_1"/>
</dbReference>
<dbReference type="STRING" id="1940790.L21SP3_01070"/>
<proteinExistence type="predicted"/>
<name>A0A1Q2HP95_9BACT</name>
<dbReference type="SUPFAM" id="SSF53756">
    <property type="entry name" value="UDP-Glycosyltransferase/glycogen phosphorylase"/>
    <property type="match status" value="1"/>
</dbReference>
<evidence type="ECO:0000259" key="2">
    <source>
        <dbReference type="Pfam" id="PF13439"/>
    </source>
</evidence>
<dbReference type="KEGG" id="pbu:L21SP3_01070"/>
<dbReference type="RefSeq" id="WP_077539817.1">
    <property type="nucleotide sequence ID" value="NZ_CP019633.1"/>
</dbReference>
<dbReference type="AlphaFoldDB" id="A0A1Q2HP95"/>
<dbReference type="OrthoDB" id="258796at2"/>
<dbReference type="GO" id="GO:0016757">
    <property type="term" value="F:glycosyltransferase activity"/>
    <property type="evidence" value="ECO:0007669"/>
    <property type="project" value="UniProtKB-KW"/>
</dbReference>
<gene>
    <name evidence="3" type="primary">mgtA</name>
    <name evidence="3" type="ORF">L21SP3_01070</name>
</gene>
<evidence type="ECO:0000259" key="1">
    <source>
        <dbReference type="Pfam" id="PF00534"/>
    </source>
</evidence>
<dbReference type="Gene3D" id="3.40.50.2000">
    <property type="entry name" value="Glycogen Phosphorylase B"/>
    <property type="match status" value="2"/>
</dbReference>
<dbReference type="InterPro" id="IPR050194">
    <property type="entry name" value="Glycosyltransferase_grp1"/>
</dbReference>
<dbReference type="Pfam" id="PF00534">
    <property type="entry name" value="Glycos_transf_1"/>
    <property type="match status" value="1"/>
</dbReference>
<accession>A0A1Q2HP95</accession>
<evidence type="ECO:0000313" key="3">
    <source>
        <dbReference type="EMBL" id="AQQ09268.1"/>
    </source>
</evidence>
<keyword evidence="3" id="KW-0328">Glycosyltransferase</keyword>
<dbReference type="Proteomes" id="UP000188273">
    <property type="component" value="Chromosome"/>
</dbReference>
<keyword evidence="3" id="KW-0808">Transferase</keyword>
<dbReference type="EC" id="2.4.1.-" evidence="3"/>
<dbReference type="EMBL" id="CP019633">
    <property type="protein sequence ID" value="AQQ09268.1"/>
    <property type="molecule type" value="Genomic_DNA"/>
</dbReference>
<evidence type="ECO:0000313" key="4">
    <source>
        <dbReference type="Proteomes" id="UP000188273"/>
    </source>
</evidence>
<organism evidence="3 4">
    <name type="scientific">Sedimentisphaera cyanobacteriorum</name>
    <dbReference type="NCBI Taxonomy" id="1940790"/>
    <lineage>
        <taxon>Bacteria</taxon>
        <taxon>Pseudomonadati</taxon>
        <taxon>Planctomycetota</taxon>
        <taxon>Phycisphaerae</taxon>
        <taxon>Sedimentisphaerales</taxon>
        <taxon>Sedimentisphaeraceae</taxon>
        <taxon>Sedimentisphaera</taxon>
    </lineage>
</organism>
<dbReference type="Pfam" id="PF13439">
    <property type="entry name" value="Glyco_transf_4"/>
    <property type="match status" value="1"/>
</dbReference>
<keyword evidence="4" id="KW-1185">Reference proteome</keyword>
<feature type="domain" description="Glycosyltransferase subfamily 4-like N-terminal" evidence="2">
    <location>
        <begin position="14"/>
        <end position="181"/>
    </location>
</feature>
<dbReference type="PANTHER" id="PTHR45947">
    <property type="entry name" value="SULFOQUINOVOSYL TRANSFERASE SQD2"/>
    <property type="match status" value="1"/>
</dbReference>
<dbReference type="InterPro" id="IPR028098">
    <property type="entry name" value="Glyco_trans_4-like_N"/>
</dbReference>
<protein>
    <submittedName>
        <fullName evidence="3">GDP-mannose-dependent alpha-mannosyltransferase</fullName>
        <ecNumber evidence="3">2.4.1.-</ecNumber>
    </submittedName>
</protein>